<keyword evidence="2 7" id="KW-1003">Cell membrane</keyword>
<evidence type="ECO:0000256" key="7">
    <source>
        <dbReference type="HAMAP-Rule" id="MF_01147"/>
    </source>
</evidence>
<dbReference type="EMBL" id="JBHUIR010000038">
    <property type="protein sequence ID" value="MFD2260273.1"/>
    <property type="molecule type" value="Genomic_DNA"/>
</dbReference>
<keyword evidence="3 7" id="KW-0808">Transferase</keyword>
<evidence type="ECO:0000313" key="8">
    <source>
        <dbReference type="EMBL" id="MFD2260273.1"/>
    </source>
</evidence>
<evidence type="ECO:0000256" key="4">
    <source>
        <dbReference type="ARBA" id="ARBA00022692"/>
    </source>
</evidence>
<dbReference type="InterPro" id="IPR001640">
    <property type="entry name" value="Lgt"/>
</dbReference>
<feature type="binding site" evidence="7">
    <location>
        <position position="155"/>
    </location>
    <ligand>
        <name>a 1,2-diacyl-sn-glycero-3-phospho-(1'-sn-glycerol)</name>
        <dbReference type="ChEBI" id="CHEBI:64716"/>
    </ligand>
</feature>
<keyword evidence="4 7" id="KW-0812">Transmembrane</keyword>
<dbReference type="NCBIfam" id="TIGR00544">
    <property type="entry name" value="lgt"/>
    <property type="match status" value="1"/>
</dbReference>
<proteinExistence type="inferred from homology"/>
<evidence type="ECO:0000256" key="3">
    <source>
        <dbReference type="ARBA" id="ARBA00022679"/>
    </source>
</evidence>
<comment type="subcellular location">
    <subcellularLocation>
        <location evidence="7">Cell membrane</location>
        <topology evidence="7">Multi-pass membrane protein</topology>
    </subcellularLocation>
</comment>
<dbReference type="Pfam" id="PF01790">
    <property type="entry name" value="LGT"/>
    <property type="match status" value="1"/>
</dbReference>
<organism evidence="8 9">
    <name type="scientific">Chelativorans composti</name>
    <dbReference type="NCBI Taxonomy" id="768533"/>
    <lineage>
        <taxon>Bacteria</taxon>
        <taxon>Pseudomonadati</taxon>
        <taxon>Pseudomonadota</taxon>
        <taxon>Alphaproteobacteria</taxon>
        <taxon>Hyphomicrobiales</taxon>
        <taxon>Phyllobacteriaceae</taxon>
        <taxon>Chelativorans</taxon>
    </lineage>
</organism>
<comment type="similarity">
    <text evidence="1 7">Belongs to the Lgt family.</text>
</comment>
<feature type="transmembrane region" description="Helical" evidence="7">
    <location>
        <begin position="219"/>
        <end position="235"/>
    </location>
</feature>
<accession>A0ABW5DGQ4</accession>
<feature type="transmembrane region" description="Helical" evidence="7">
    <location>
        <begin position="112"/>
        <end position="130"/>
    </location>
</feature>
<evidence type="ECO:0000256" key="6">
    <source>
        <dbReference type="ARBA" id="ARBA00023136"/>
    </source>
</evidence>
<evidence type="ECO:0000256" key="5">
    <source>
        <dbReference type="ARBA" id="ARBA00022989"/>
    </source>
</evidence>
<dbReference type="Proteomes" id="UP001597373">
    <property type="component" value="Unassembled WGS sequence"/>
</dbReference>
<name>A0ABW5DGQ4_9HYPH</name>
<comment type="catalytic activity">
    <reaction evidence="7">
        <text>L-cysteinyl-[prolipoprotein] + a 1,2-diacyl-sn-glycero-3-phospho-(1'-sn-glycerol) = an S-1,2-diacyl-sn-glyceryl-L-cysteinyl-[prolipoprotein] + sn-glycerol 1-phosphate + H(+)</text>
        <dbReference type="Rhea" id="RHEA:56712"/>
        <dbReference type="Rhea" id="RHEA-COMP:14679"/>
        <dbReference type="Rhea" id="RHEA-COMP:14680"/>
        <dbReference type="ChEBI" id="CHEBI:15378"/>
        <dbReference type="ChEBI" id="CHEBI:29950"/>
        <dbReference type="ChEBI" id="CHEBI:57685"/>
        <dbReference type="ChEBI" id="CHEBI:64716"/>
        <dbReference type="ChEBI" id="CHEBI:140658"/>
        <dbReference type="EC" id="2.5.1.145"/>
    </reaction>
</comment>
<dbReference type="PANTHER" id="PTHR30589:SF0">
    <property type="entry name" value="PHOSPHATIDYLGLYCEROL--PROLIPOPROTEIN DIACYLGLYCERYL TRANSFERASE"/>
    <property type="match status" value="1"/>
</dbReference>
<comment type="pathway">
    <text evidence="7">Protein modification; lipoprotein biosynthesis (diacylglyceryl transfer).</text>
</comment>
<keyword evidence="6 7" id="KW-0472">Membrane</keyword>
<reference evidence="9" key="1">
    <citation type="journal article" date="2019" name="Int. J. Syst. Evol. Microbiol.">
        <title>The Global Catalogue of Microorganisms (GCM) 10K type strain sequencing project: providing services to taxonomists for standard genome sequencing and annotation.</title>
        <authorList>
            <consortium name="The Broad Institute Genomics Platform"/>
            <consortium name="The Broad Institute Genome Sequencing Center for Infectious Disease"/>
            <person name="Wu L."/>
            <person name="Ma J."/>
        </authorList>
    </citation>
    <scope>NUCLEOTIDE SEQUENCE [LARGE SCALE GENOMIC DNA]</scope>
    <source>
        <strain evidence="9">KCTC 23707</strain>
    </source>
</reference>
<evidence type="ECO:0000256" key="2">
    <source>
        <dbReference type="ARBA" id="ARBA00022475"/>
    </source>
</evidence>
<dbReference type="HAMAP" id="MF_01147">
    <property type="entry name" value="Lgt"/>
    <property type="match status" value="1"/>
</dbReference>
<feature type="transmembrane region" description="Helical" evidence="7">
    <location>
        <begin position="247"/>
        <end position="272"/>
    </location>
</feature>
<dbReference type="GO" id="GO:0008961">
    <property type="term" value="F:phosphatidylglycerol-prolipoprotein diacylglyceryl transferase activity"/>
    <property type="evidence" value="ECO:0007669"/>
    <property type="project" value="UniProtKB-EC"/>
</dbReference>
<dbReference type="EC" id="2.5.1.145" evidence="7"/>
<evidence type="ECO:0000313" key="9">
    <source>
        <dbReference type="Proteomes" id="UP001597373"/>
    </source>
</evidence>
<gene>
    <name evidence="7 8" type="primary">lgt</name>
    <name evidence="8" type="ORF">ACFSMZ_10920</name>
</gene>
<feature type="transmembrane region" description="Helical" evidence="7">
    <location>
        <begin position="29"/>
        <end position="47"/>
    </location>
</feature>
<keyword evidence="5 7" id="KW-1133">Transmembrane helix</keyword>
<dbReference type="RefSeq" id="WP_345099134.1">
    <property type="nucleotide sequence ID" value="NZ_BAABGS010000021.1"/>
</dbReference>
<comment type="caution">
    <text evidence="8">The sequence shown here is derived from an EMBL/GenBank/DDBJ whole genome shotgun (WGS) entry which is preliminary data.</text>
</comment>
<evidence type="ECO:0000256" key="1">
    <source>
        <dbReference type="ARBA" id="ARBA00007150"/>
    </source>
</evidence>
<sequence length="285" mass="31631">MSDYLLLHLAALPFPNIDPVIVQIGPLGIRWYGLGYIVGILFAWWYAKRMVNTPALWANNAPPMKPIDLDDFVVWAAIGVIVGGRIGYVLFYDLQRFLANPVSLIEVWNGGMSFHGGLIGTILAMVLFARRRKINPWSMIDVVAATAPVGLGLVRIANFINSELWGRPTDMPWGIVFPDGGPLPRHPSQLYEASLEGLALFLALRVLTHRFHMLKRPRFVGGAFVFGYGLARIFVEFFREPDAHIGYLAGGWLTMGMVLSLPMVLIGLWAMLSAPRPEPAAAEQH</sequence>
<comment type="function">
    <text evidence="7">Catalyzes the transfer of the diacylglyceryl group from phosphatidylglycerol to the sulfhydryl group of the N-terminal cysteine of a prolipoprotein, the first step in the formation of mature lipoproteins.</text>
</comment>
<dbReference type="PANTHER" id="PTHR30589">
    <property type="entry name" value="PROLIPOPROTEIN DIACYLGLYCERYL TRANSFERASE"/>
    <property type="match status" value="1"/>
</dbReference>
<feature type="transmembrane region" description="Helical" evidence="7">
    <location>
        <begin position="72"/>
        <end position="92"/>
    </location>
</feature>
<keyword evidence="9" id="KW-1185">Reference proteome</keyword>
<protein>
    <recommendedName>
        <fullName evidence="7">Phosphatidylglycerol--prolipoprotein diacylglyceryl transferase</fullName>
        <ecNumber evidence="7">2.5.1.145</ecNumber>
    </recommendedName>
</protein>